<dbReference type="OrthoDB" id="9760689at2"/>
<organism evidence="4 5">
    <name type="scientific">Saezia sanguinis</name>
    <dbReference type="NCBI Taxonomy" id="1965230"/>
    <lineage>
        <taxon>Bacteria</taxon>
        <taxon>Pseudomonadati</taxon>
        <taxon>Pseudomonadota</taxon>
        <taxon>Betaproteobacteria</taxon>
        <taxon>Burkholderiales</taxon>
        <taxon>Saeziaceae</taxon>
        <taxon>Saezia</taxon>
    </lineage>
</organism>
<dbReference type="Proteomes" id="UP000286947">
    <property type="component" value="Unassembled WGS sequence"/>
</dbReference>
<dbReference type="InterPro" id="IPR050602">
    <property type="entry name" value="Malonyl-ACP_OMT"/>
</dbReference>
<evidence type="ECO:0000259" key="3">
    <source>
        <dbReference type="Pfam" id="PF08241"/>
    </source>
</evidence>
<evidence type="ECO:0000256" key="1">
    <source>
        <dbReference type="ARBA" id="ARBA00022603"/>
    </source>
</evidence>
<dbReference type="RefSeq" id="WP_126980871.1">
    <property type="nucleotide sequence ID" value="NZ_PQSP01000010.1"/>
</dbReference>
<evidence type="ECO:0000256" key="2">
    <source>
        <dbReference type="ARBA" id="ARBA00022679"/>
    </source>
</evidence>
<reference evidence="4 5" key="1">
    <citation type="submission" date="2018-01" db="EMBL/GenBank/DDBJ databases">
        <title>Saezia sanguinis gen. nov., sp. nov., in the order Burkholderiales isolated from human blood.</title>
        <authorList>
            <person name="Medina-Pascual M.J."/>
            <person name="Valdezate S."/>
            <person name="Monzon S."/>
            <person name="Cuesta I."/>
            <person name="Carrasco G."/>
            <person name="Villalon P."/>
            <person name="Saez-Nieto J.A."/>
        </authorList>
    </citation>
    <scope>NUCLEOTIDE SEQUENCE [LARGE SCALE GENOMIC DNA]</scope>
    <source>
        <strain evidence="4 5">CNM695-12</strain>
    </source>
</reference>
<comment type="caution">
    <text evidence="4">The sequence shown here is derived from an EMBL/GenBank/DDBJ whole genome shotgun (WGS) entry which is preliminary data.</text>
</comment>
<dbReference type="PANTHER" id="PTHR13090:SF1">
    <property type="entry name" value="ARGININE-HYDROXYLASE NDUFAF5, MITOCHONDRIAL"/>
    <property type="match status" value="1"/>
</dbReference>
<dbReference type="InterPro" id="IPR013216">
    <property type="entry name" value="Methyltransf_11"/>
</dbReference>
<feature type="domain" description="Methyltransferase type 11" evidence="3">
    <location>
        <begin position="113"/>
        <end position="153"/>
    </location>
</feature>
<evidence type="ECO:0000313" key="4">
    <source>
        <dbReference type="EMBL" id="RUS65618.1"/>
    </source>
</evidence>
<evidence type="ECO:0000313" key="5">
    <source>
        <dbReference type="Proteomes" id="UP000286947"/>
    </source>
</evidence>
<dbReference type="EMBL" id="PQSP01000010">
    <property type="protein sequence ID" value="RUS65618.1"/>
    <property type="molecule type" value="Genomic_DNA"/>
</dbReference>
<keyword evidence="5" id="KW-1185">Reference proteome</keyword>
<dbReference type="Gene3D" id="3.40.50.150">
    <property type="entry name" value="Vaccinia Virus protein VP39"/>
    <property type="match status" value="1"/>
</dbReference>
<dbReference type="AlphaFoldDB" id="A0A433SA52"/>
<accession>A0A433SA52</accession>
<dbReference type="SUPFAM" id="SSF53335">
    <property type="entry name" value="S-adenosyl-L-methionine-dependent methyltransferases"/>
    <property type="match status" value="1"/>
</dbReference>
<name>A0A433SA52_9BURK</name>
<sequence>MTEKTYRPIDSWAVNRWRNMQTTPPWLHQEVGRRMAEQLQLIKYEPQVWLDWPALADGSHEQIMQRYPQAKGILADDAAQPLQQLLQQFQNPGSWWKPGRWKKAAITGCAPAELQAGCADLLWSNMALHFCPDPLQQMKQWQQLLQQGGFVMFSCFGPDTLKELQTVYARNGWGRPAVDFVDMHDLGDMMMQAGFTDPVMDMEFIELSWASPEALLRELRTMGINAHPQRYVGLRTPRWLNQLHQAFALLSSQDPDGKTIYSLTFEIIYGHAFKLGSGIRAEEETAVGLEDMRAMLRQRR</sequence>
<dbReference type="PANTHER" id="PTHR13090">
    <property type="entry name" value="ARGININE-HYDROXYLASE NDUFAF5, MITOCHONDRIAL"/>
    <property type="match status" value="1"/>
</dbReference>
<keyword evidence="1" id="KW-0489">Methyltransferase</keyword>
<dbReference type="GO" id="GO:0008757">
    <property type="term" value="F:S-adenosylmethionine-dependent methyltransferase activity"/>
    <property type="evidence" value="ECO:0007669"/>
    <property type="project" value="InterPro"/>
</dbReference>
<proteinExistence type="predicted"/>
<dbReference type="GO" id="GO:0032259">
    <property type="term" value="P:methylation"/>
    <property type="evidence" value="ECO:0007669"/>
    <property type="project" value="UniProtKB-KW"/>
</dbReference>
<dbReference type="InterPro" id="IPR029063">
    <property type="entry name" value="SAM-dependent_MTases_sf"/>
</dbReference>
<keyword evidence="2" id="KW-0808">Transferase</keyword>
<dbReference type="Pfam" id="PF08241">
    <property type="entry name" value="Methyltransf_11"/>
    <property type="match status" value="1"/>
</dbReference>
<gene>
    <name evidence="4" type="ORF">CUZ56_02704</name>
</gene>
<protein>
    <recommendedName>
        <fullName evidence="3">Methyltransferase type 11 domain-containing protein</fullName>
    </recommendedName>
</protein>